<dbReference type="InterPro" id="IPR049941">
    <property type="entry name" value="LPLAT_7/PORCN-like"/>
</dbReference>
<reference evidence="2 3" key="1">
    <citation type="submission" date="2024-05" db="EMBL/GenBank/DDBJ databases">
        <title>Genome sequencing and assembly of Indian major carp, Cirrhinus mrigala (Hamilton, 1822).</title>
        <authorList>
            <person name="Mohindra V."/>
            <person name="Chowdhury L.M."/>
            <person name="Lal K."/>
            <person name="Jena J.K."/>
        </authorList>
    </citation>
    <scope>NUCLEOTIDE SEQUENCE [LARGE SCALE GENOMIC DNA]</scope>
    <source>
        <strain evidence="2">CM1030</strain>
        <tissue evidence="2">Blood</tissue>
    </source>
</reference>
<gene>
    <name evidence="2" type="ORF">M9458_017689</name>
</gene>
<dbReference type="AlphaFoldDB" id="A0ABD0QIG4"/>
<feature type="transmembrane region" description="Helical" evidence="1">
    <location>
        <begin position="16"/>
        <end position="44"/>
    </location>
</feature>
<accession>A0ABD0QIG4</accession>
<comment type="caution">
    <text evidence="2">The sequence shown here is derived from an EMBL/GenBank/DDBJ whole genome shotgun (WGS) entry which is preliminary data.</text>
</comment>
<keyword evidence="1" id="KW-0472">Membrane</keyword>
<keyword evidence="1" id="KW-0812">Transmembrane</keyword>
<organism evidence="2 3">
    <name type="scientific">Cirrhinus mrigala</name>
    <name type="common">Mrigala</name>
    <dbReference type="NCBI Taxonomy" id="683832"/>
    <lineage>
        <taxon>Eukaryota</taxon>
        <taxon>Metazoa</taxon>
        <taxon>Chordata</taxon>
        <taxon>Craniata</taxon>
        <taxon>Vertebrata</taxon>
        <taxon>Euteleostomi</taxon>
        <taxon>Actinopterygii</taxon>
        <taxon>Neopterygii</taxon>
        <taxon>Teleostei</taxon>
        <taxon>Ostariophysi</taxon>
        <taxon>Cypriniformes</taxon>
        <taxon>Cyprinidae</taxon>
        <taxon>Labeoninae</taxon>
        <taxon>Labeonini</taxon>
        <taxon>Cirrhinus</taxon>
    </lineage>
</organism>
<feature type="transmembrane region" description="Helical" evidence="1">
    <location>
        <begin position="50"/>
        <end position="69"/>
    </location>
</feature>
<sequence length="131" mass="14741">VSCHVKHLSSLAGGLYVLYVFFELHMMWVIILCLLCYLILLLSINSSSRGVFLSVVILIYMLMGELHMIDAETWHKMRGSQMVVAMKAISLAFDLDRGIVSWDTSALRELSYLGHGSVSPAMQMQLMGAKW</sequence>
<dbReference type="PANTHER" id="PTHR13906">
    <property type="entry name" value="PORCUPINE"/>
    <property type="match status" value="1"/>
</dbReference>
<protein>
    <submittedName>
        <fullName evidence="2">Uncharacterized protein</fullName>
    </submittedName>
</protein>
<dbReference type="PANTHER" id="PTHR13906:SF23">
    <property type="entry name" value="PORCUPINE O-ACYLTRANSFERASE LIKE"/>
    <property type="match status" value="1"/>
</dbReference>
<feature type="non-terminal residue" evidence="2">
    <location>
        <position position="1"/>
    </location>
</feature>
<name>A0ABD0QIG4_CIRMR</name>
<evidence type="ECO:0000313" key="3">
    <source>
        <dbReference type="Proteomes" id="UP001529510"/>
    </source>
</evidence>
<dbReference type="Proteomes" id="UP001529510">
    <property type="component" value="Unassembled WGS sequence"/>
</dbReference>
<evidence type="ECO:0000256" key="1">
    <source>
        <dbReference type="SAM" id="Phobius"/>
    </source>
</evidence>
<evidence type="ECO:0000313" key="2">
    <source>
        <dbReference type="EMBL" id="KAL0186019.1"/>
    </source>
</evidence>
<proteinExistence type="predicted"/>
<keyword evidence="3" id="KW-1185">Reference proteome</keyword>
<dbReference type="EMBL" id="JAMKFB020000008">
    <property type="protein sequence ID" value="KAL0186019.1"/>
    <property type="molecule type" value="Genomic_DNA"/>
</dbReference>
<keyword evidence="1" id="KW-1133">Transmembrane helix</keyword>